<evidence type="ECO:0000313" key="3">
    <source>
        <dbReference type="Proteomes" id="UP000031014"/>
    </source>
</evidence>
<accession>A0A0A8WZQ5</accession>
<dbReference type="InterPro" id="IPR036397">
    <property type="entry name" value="RNaseH_sf"/>
</dbReference>
<dbReference type="Proteomes" id="UP000031014">
    <property type="component" value="Unassembled WGS sequence"/>
</dbReference>
<reference evidence="2 3" key="1">
    <citation type="submission" date="2013-06" db="EMBL/GenBank/DDBJ databases">
        <title>Whole genome shotgun sequence of Bacillus selenatarsenatis SF-1.</title>
        <authorList>
            <person name="Kuroda M."/>
            <person name="Sei K."/>
            <person name="Yamashita M."/>
            <person name="Ike M."/>
        </authorList>
    </citation>
    <scope>NUCLEOTIDE SEQUENCE [LARGE SCALE GENOMIC DNA]</scope>
    <source>
        <strain evidence="2 3">SF-1</strain>
    </source>
</reference>
<feature type="domain" description="RNase H type-1" evidence="1">
    <location>
        <begin position="122"/>
        <end position="221"/>
    </location>
</feature>
<protein>
    <recommendedName>
        <fullName evidence="1">RNase H type-1 domain-containing protein</fullName>
    </recommendedName>
</protein>
<dbReference type="InterPro" id="IPR012337">
    <property type="entry name" value="RNaseH-like_sf"/>
</dbReference>
<keyword evidence="3" id="KW-1185">Reference proteome</keyword>
<dbReference type="GO" id="GO:0004523">
    <property type="term" value="F:RNA-DNA hybrid ribonuclease activity"/>
    <property type="evidence" value="ECO:0007669"/>
    <property type="project" value="InterPro"/>
</dbReference>
<dbReference type="Gene3D" id="3.30.420.10">
    <property type="entry name" value="Ribonuclease H-like superfamily/Ribonuclease H"/>
    <property type="match status" value="1"/>
</dbReference>
<dbReference type="InterPro" id="IPR002156">
    <property type="entry name" value="RNaseH_domain"/>
</dbReference>
<evidence type="ECO:0000313" key="2">
    <source>
        <dbReference type="EMBL" id="GAM13168.1"/>
    </source>
</evidence>
<dbReference type="Pfam" id="PF13456">
    <property type="entry name" value="RVT_3"/>
    <property type="match status" value="1"/>
</dbReference>
<evidence type="ECO:0000259" key="1">
    <source>
        <dbReference type="Pfam" id="PF13456"/>
    </source>
</evidence>
<gene>
    <name evidence="2" type="ORF">SAMD00020551_1306</name>
</gene>
<dbReference type="SUPFAM" id="SSF53098">
    <property type="entry name" value="Ribonuclease H-like"/>
    <property type="match status" value="1"/>
</dbReference>
<organism evidence="2 3">
    <name type="scientific">Mesobacillus selenatarsenatis (strain DSM 18680 / JCM 14380 / FERM P-15431 / SF-1)</name>
    <dbReference type="NCBI Taxonomy" id="1321606"/>
    <lineage>
        <taxon>Bacteria</taxon>
        <taxon>Bacillati</taxon>
        <taxon>Bacillota</taxon>
        <taxon>Bacilli</taxon>
        <taxon>Bacillales</taxon>
        <taxon>Bacillaceae</taxon>
        <taxon>Mesobacillus</taxon>
    </lineage>
</organism>
<dbReference type="AlphaFoldDB" id="A0A0A8WZQ5"/>
<dbReference type="STRING" id="1321606.SAMD00020551_1306"/>
<dbReference type="GO" id="GO:0003676">
    <property type="term" value="F:nucleic acid binding"/>
    <property type="evidence" value="ECO:0007669"/>
    <property type="project" value="InterPro"/>
</dbReference>
<proteinExistence type="predicted"/>
<comment type="caution">
    <text evidence="2">The sequence shown here is derived from an EMBL/GenBank/DDBJ whole genome shotgun (WGS) entry which is preliminary data.</text>
</comment>
<name>A0A0A8WZQ5_MESS1</name>
<dbReference type="EMBL" id="BASE01000027">
    <property type="protein sequence ID" value="GAM13168.1"/>
    <property type="molecule type" value="Genomic_DNA"/>
</dbReference>
<sequence>MPHYLIANEYRFLEGEVKEWLKSYKPSQERLEREFRDNKGRSLEEYVTEDIILSILRITKDQFINLKKNGLPFQHVGEKDFFHVQDILDFYRKGDHVVKPVLKNLLMPLVEKVPIDVPILIVDGSYNFNNATAGTGVVIVRNRETAAGYSTVRSIKTTKPIVCELLAILDALKLMKKKKFKKAIIITDQKAWTSSFSIDLQAYQGPVKQYINELNQVWNQYKGKVEIKFIGDLKEGKNNPLYKKAHELSQEHRDCVIERLKF</sequence>